<dbReference type="SUPFAM" id="SSF52540">
    <property type="entry name" value="P-loop containing nucleoside triphosphate hydrolases"/>
    <property type="match status" value="2"/>
</dbReference>
<dbReference type="SUPFAM" id="SSF81923">
    <property type="entry name" value="Double Clp-N motif"/>
    <property type="match status" value="1"/>
</dbReference>
<feature type="coiled-coil region" evidence="9">
    <location>
        <begin position="487"/>
        <end position="601"/>
    </location>
</feature>
<dbReference type="PANTHER" id="PTHR11638">
    <property type="entry name" value="ATP-DEPENDENT CLP PROTEASE"/>
    <property type="match status" value="1"/>
</dbReference>
<dbReference type="InterPro" id="IPR019489">
    <property type="entry name" value="Clp_ATPase_C"/>
</dbReference>
<dbReference type="CDD" id="cd00009">
    <property type="entry name" value="AAA"/>
    <property type="match status" value="1"/>
</dbReference>
<feature type="domain" description="Clp R" evidence="10">
    <location>
        <begin position="77"/>
        <end position="221"/>
    </location>
</feature>
<keyword evidence="4 8" id="KW-0067">ATP-binding</keyword>
<evidence type="ECO:0000256" key="8">
    <source>
        <dbReference type="RuleBase" id="RU004432"/>
    </source>
</evidence>
<dbReference type="Gene3D" id="3.40.50.300">
    <property type="entry name" value="P-loop containing nucleotide triphosphate hydrolases"/>
    <property type="match status" value="3"/>
</dbReference>
<proteinExistence type="inferred from homology"/>
<reference evidence="11 12" key="1">
    <citation type="submission" date="2024-04" db="EMBL/GenBank/DDBJ databases">
        <title>Genome assembly C_amara_ONT_v2.</title>
        <authorList>
            <person name="Yant L."/>
            <person name="Moore C."/>
            <person name="Slenker M."/>
        </authorList>
    </citation>
    <scope>NUCLEOTIDE SEQUENCE [LARGE SCALE GENOMIC DNA]</scope>
    <source>
        <tissue evidence="11">Leaf</tissue>
    </source>
</reference>
<dbReference type="InterPro" id="IPR036628">
    <property type="entry name" value="Clp_N_dom_sf"/>
</dbReference>
<evidence type="ECO:0000256" key="9">
    <source>
        <dbReference type="SAM" id="Coils"/>
    </source>
</evidence>
<dbReference type="GO" id="GO:0005737">
    <property type="term" value="C:cytoplasm"/>
    <property type="evidence" value="ECO:0007669"/>
    <property type="project" value="UniProtKB-ARBA"/>
</dbReference>
<dbReference type="InterPro" id="IPR028299">
    <property type="entry name" value="ClpA/B_CS2"/>
</dbReference>
<dbReference type="Pfam" id="PF02861">
    <property type="entry name" value="Clp_N"/>
    <property type="match status" value="1"/>
</dbReference>
<keyword evidence="2 7" id="KW-0677">Repeat</keyword>
<sequence length="969" mass="108771">MATATTAATAAFSGVVSVGAETRRVTSFSHLQPSVAFPAKPNSFKALKLKQSARLTRRLEHRPFVVRCEASSNGRLTQQEFTEMAWQSIVSSPDVAKENKQQIVETEHLLKALLEQKNGLARRIFSKIGVDNTKLLEATEKFIQRQPKVYGEAAGSMLGRDLEGLFQRARQFKKDFGDSYVSVEHLVLAFTDDKRFGKQLFKDFQISEKSLKSAIESIRGKQSVIDQDPEGKYEALEKYGKDLTAMAREGKLDPVIGRDDEIRRCIQILSRRTKNNPVLIGEPGVGKTAISEGLAQRIVQGDVPQALMNRKLISLDMGALIAGAKYRGEFEDRLKAVLKEVTDSEGQIILFIDEIHTVVGAGATNGAMDAGNLLKPMLGRGELRCIGATTLDEYRKYIEKDPALERRFQQVYVDQPTVEDTISILRGLRERYELHHGVRISDSALVEAAILSDRYISGRFLPDKAIDLVDEAAAKLKMEITSKPTALDELDRAVIKLEMERLSLTNDTDKASRERLNRIETELVLLKGKQAELTEQWEHERSVMSRLQSIKEEIDRVNVEIQQAEREYDLNRAAELKYGSLNSLQRQLNEAEKELNEYLSSGKSMFREEVLGSDIAEIVSKWTGIPVSKLQQSEIDKLLHLEEELHKRVIGQNPAVTAVAEAIQRSRAGLSDPGRPIASFMFMGPTGVGKTELAKALASYLFNTEEALVRIDMSEYMEKHAVSRLIGAPPGYVGYEEGGQLTETVRRRPYSVILFDEIEKAHGDVFNVFLQILDDGRVTDSQGRTVSFTNTVIIMTSNVGSQFILNNTDDDAKELAYETIKERVMNAARSIFRPEFMNRVDEYIVFQPLDREQINSIVRLQLARVQKRIADRKMKINITDAAVDLLGSLGYDPNYGARPVKRVIQQNIENELAKGILRGDFKEEDGILIDTEVTAFSNGQLPQQKLIFKKIESETADAEQEEAFSKQST</sequence>
<evidence type="ECO:0000256" key="4">
    <source>
        <dbReference type="ARBA" id="ARBA00022840"/>
    </source>
</evidence>
<name>A0ABD1AWA5_CARAN</name>
<evidence type="ECO:0000256" key="5">
    <source>
        <dbReference type="ARBA" id="ARBA00022946"/>
    </source>
</evidence>
<dbReference type="Pfam" id="PF07724">
    <property type="entry name" value="AAA_2"/>
    <property type="match status" value="1"/>
</dbReference>
<evidence type="ECO:0000256" key="6">
    <source>
        <dbReference type="ARBA" id="ARBA00023186"/>
    </source>
</evidence>
<dbReference type="CDD" id="cd19499">
    <property type="entry name" value="RecA-like_ClpB_Hsp104-like"/>
    <property type="match status" value="1"/>
</dbReference>
<keyword evidence="9" id="KW-0175">Coiled coil</keyword>
<comment type="caution">
    <text evidence="11">The sequence shown here is derived from an EMBL/GenBank/DDBJ whole genome shotgun (WGS) entry which is preliminary data.</text>
</comment>
<dbReference type="FunFam" id="3.40.50.300:FF:000120">
    <property type="entry name" value="ATP-dependent chaperone ClpB"/>
    <property type="match status" value="1"/>
</dbReference>
<dbReference type="InterPro" id="IPR050130">
    <property type="entry name" value="ClpA_ClpB"/>
</dbReference>
<dbReference type="PROSITE" id="PS51903">
    <property type="entry name" value="CLP_R"/>
    <property type="match status" value="1"/>
</dbReference>
<dbReference type="InterPro" id="IPR004176">
    <property type="entry name" value="Clp_R_N"/>
</dbReference>
<evidence type="ECO:0000256" key="2">
    <source>
        <dbReference type="ARBA" id="ARBA00022737"/>
    </source>
</evidence>
<dbReference type="Pfam" id="PF00004">
    <property type="entry name" value="AAA"/>
    <property type="match status" value="1"/>
</dbReference>
<dbReference type="PANTHER" id="PTHR11638:SF18">
    <property type="entry name" value="HEAT SHOCK PROTEIN 104"/>
    <property type="match status" value="1"/>
</dbReference>
<evidence type="ECO:0000256" key="3">
    <source>
        <dbReference type="ARBA" id="ARBA00022741"/>
    </source>
</evidence>
<gene>
    <name evidence="11" type="ORF">V5N11_017986</name>
</gene>
<dbReference type="EMBL" id="JBANAX010000510">
    <property type="protein sequence ID" value="KAL1205905.1"/>
    <property type="molecule type" value="Genomic_DNA"/>
</dbReference>
<dbReference type="InterPro" id="IPR027417">
    <property type="entry name" value="P-loop_NTPase"/>
</dbReference>
<evidence type="ECO:0000256" key="1">
    <source>
        <dbReference type="ARBA" id="ARBA00008675"/>
    </source>
</evidence>
<keyword evidence="5" id="KW-0809">Transit peptide</keyword>
<dbReference type="SMART" id="SM01086">
    <property type="entry name" value="ClpB_D2-small"/>
    <property type="match status" value="1"/>
</dbReference>
<dbReference type="FunFam" id="3.40.50.300:FF:000025">
    <property type="entry name" value="ATP-dependent Clp protease subunit"/>
    <property type="match status" value="1"/>
</dbReference>
<keyword evidence="12" id="KW-1185">Reference proteome</keyword>
<keyword evidence="6 8" id="KW-0143">Chaperone</keyword>
<dbReference type="InterPro" id="IPR001270">
    <property type="entry name" value="ClpA/B"/>
</dbReference>
<dbReference type="InterPro" id="IPR041546">
    <property type="entry name" value="ClpA/ClpB_AAA_lid"/>
</dbReference>
<evidence type="ECO:0000313" key="11">
    <source>
        <dbReference type="EMBL" id="KAL1205905.1"/>
    </source>
</evidence>
<dbReference type="NCBIfam" id="TIGR03346">
    <property type="entry name" value="chaperone_ClpB"/>
    <property type="match status" value="1"/>
</dbReference>
<dbReference type="Gene3D" id="1.10.8.60">
    <property type="match status" value="1"/>
</dbReference>
<dbReference type="Pfam" id="PF17871">
    <property type="entry name" value="AAA_lid_9"/>
    <property type="match status" value="1"/>
</dbReference>
<comment type="similarity">
    <text evidence="1 8">Belongs to the ClpA/ClpB family.</text>
</comment>
<dbReference type="InterPro" id="IPR017730">
    <property type="entry name" value="Chaperonin_ClpB"/>
</dbReference>
<evidence type="ECO:0000256" key="7">
    <source>
        <dbReference type="PROSITE-ProRule" id="PRU01251"/>
    </source>
</evidence>
<dbReference type="PROSITE" id="PS00871">
    <property type="entry name" value="CLPAB_2"/>
    <property type="match status" value="1"/>
</dbReference>
<dbReference type="Pfam" id="PF10431">
    <property type="entry name" value="ClpB_D2-small"/>
    <property type="match status" value="1"/>
</dbReference>
<evidence type="ECO:0000259" key="10">
    <source>
        <dbReference type="PROSITE" id="PS51903"/>
    </source>
</evidence>
<dbReference type="InterPro" id="IPR018368">
    <property type="entry name" value="ClpA/B_CS1"/>
</dbReference>
<evidence type="ECO:0000313" key="12">
    <source>
        <dbReference type="Proteomes" id="UP001558713"/>
    </source>
</evidence>
<dbReference type="InterPro" id="IPR003593">
    <property type="entry name" value="AAA+_ATPase"/>
</dbReference>
<accession>A0ABD1AWA5</accession>
<dbReference type="PROSITE" id="PS00870">
    <property type="entry name" value="CLPAB_1"/>
    <property type="match status" value="1"/>
</dbReference>
<keyword evidence="3 8" id="KW-0547">Nucleotide-binding</keyword>
<protein>
    <submittedName>
        <fullName evidence="11">Chaperone protein ClpB3</fullName>
    </submittedName>
</protein>
<dbReference type="AlphaFoldDB" id="A0ABD1AWA5"/>
<dbReference type="GO" id="GO:0005524">
    <property type="term" value="F:ATP binding"/>
    <property type="evidence" value="ECO:0007669"/>
    <property type="project" value="UniProtKB-KW"/>
</dbReference>
<dbReference type="InterPro" id="IPR003959">
    <property type="entry name" value="ATPase_AAA_core"/>
</dbReference>
<organism evidence="11 12">
    <name type="scientific">Cardamine amara subsp. amara</name>
    <dbReference type="NCBI Taxonomy" id="228776"/>
    <lineage>
        <taxon>Eukaryota</taxon>
        <taxon>Viridiplantae</taxon>
        <taxon>Streptophyta</taxon>
        <taxon>Embryophyta</taxon>
        <taxon>Tracheophyta</taxon>
        <taxon>Spermatophyta</taxon>
        <taxon>Magnoliopsida</taxon>
        <taxon>eudicotyledons</taxon>
        <taxon>Gunneridae</taxon>
        <taxon>Pentapetalae</taxon>
        <taxon>rosids</taxon>
        <taxon>malvids</taxon>
        <taxon>Brassicales</taxon>
        <taxon>Brassicaceae</taxon>
        <taxon>Cardamineae</taxon>
        <taxon>Cardamine</taxon>
    </lineage>
</organism>
<dbReference type="SMART" id="SM00382">
    <property type="entry name" value="AAA"/>
    <property type="match status" value="2"/>
</dbReference>
<dbReference type="FunFam" id="1.10.1780.10:FF:000006">
    <property type="entry name" value="Chaperone protein ClpB3, chloroplastic"/>
    <property type="match status" value="1"/>
</dbReference>
<dbReference type="FunFam" id="3.40.50.300:FF:000010">
    <property type="entry name" value="Chaperone clpB 1, putative"/>
    <property type="match status" value="1"/>
</dbReference>
<dbReference type="FunFam" id="1.10.8.60:FF:000017">
    <property type="entry name" value="ATP-dependent chaperone ClpB"/>
    <property type="match status" value="1"/>
</dbReference>
<dbReference type="Proteomes" id="UP001558713">
    <property type="component" value="Unassembled WGS sequence"/>
</dbReference>
<dbReference type="PRINTS" id="PR00300">
    <property type="entry name" value="CLPPROTEASEA"/>
</dbReference>
<dbReference type="Gene3D" id="1.10.1780.10">
    <property type="entry name" value="Clp, N-terminal domain"/>
    <property type="match status" value="1"/>
</dbReference>